<keyword evidence="2" id="KW-0808">Transferase</keyword>
<organism evidence="2 3">
    <name type="scientific">Terfezia boudieri ATCC MYA-4762</name>
    <dbReference type="NCBI Taxonomy" id="1051890"/>
    <lineage>
        <taxon>Eukaryota</taxon>
        <taxon>Fungi</taxon>
        <taxon>Dikarya</taxon>
        <taxon>Ascomycota</taxon>
        <taxon>Pezizomycotina</taxon>
        <taxon>Pezizomycetes</taxon>
        <taxon>Pezizales</taxon>
        <taxon>Pezizaceae</taxon>
        <taxon>Terfezia</taxon>
    </lineage>
</organism>
<dbReference type="SUPFAM" id="SSF55729">
    <property type="entry name" value="Acyl-CoA N-acyltransferases (Nat)"/>
    <property type="match status" value="1"/>
</dbReference>
<proteinExistence type="predicted"/>
<dbReference type="OrthoDB" id="41532at2759"/>
<dbReference type="STRING" id="1051890.A0A3N4M0B7"/>
<dbReference type="GO" id="GO:0016747">
    <property type="term" value="F:acyltransferase activity, transferring groups other than amino-acyl groups"/>
    <property type="evidence" value="ECO:0007669"/>
    <property type="project" value="InterPro"/>
</dbReference>
<dbReference type="InParanoid" id="A0A3N4M0B7"/>
<dbReference type="InterPro" id="IPR016181">
    <property type="entry name" value="Acyl_CoA_acyltransferase"/>
</dbReference>
<dbReference type="CDD" id="cd04301">
    <property type="entry name" value="NAT_SF"/>
    <property type="match status" value="1"/>
</dbReference>
<keyword evidence="3" id="KW-1185">Reference proteome</keyword>
<dbReference type="Proteomes" id="UP000267821">
    <property type="component" value="Unassembled WGS sequence"/>
</dbReference>
<accession>A0A3N4M0B7</accession>
<name>A0A3N4M0B7_9PEZI</name>
<dbReference type="Gene3D" id="3.40.630.30">
    <property type="match status" value="1"/>
</dbReference>
<feature type="domain" description="N-acetyltransferase" evidence="1">
    <location>
        <begin position="8"/>
        <end position="157"/>
    </location>
</feature>
<reference evidence="2 3" key="1">
    <citation type="journal article" date="2018" name="Nat. Ecol. Evol.">
        <title>Pezizomycetes genomes reveal the molecular basis of ectomycorrhizal truffle lifestyle.</title>
        <authorList>
            <person name="Murat C."/>
            <person name="Payen T."/>
            <person name="Noel B."/>
            <person name="Kuo A."/>
            <person name="Morin E."/>
            <person name="Chen J."/>
            <person name="Kohler A."/>
            <person name="Krizsan K."/>
            <person name="Balestrini R."/>
            <person name="Da Silva C."/>
            <person name="Montanini B."/>
            <person name="Hainaut M."/>
            <person name="Levati E."/>
            <person name="Barry K.W."/>
            <person name="Belfiori B."/>
            <person name="Cichocki N."/>
            <person name="Clum A."/>
            <person name="Dockter R.B."/>
            <person name="Fauchery L."/>
            <person name="Guy J."/>
            <person name="Iotti M."/>
            <person name="Le Tacon F."/>
            <person name="Lindquist E.A."/>
            <person name="Lipzen A."/>
            <person name="Malagnac F."/>
            <person name="Mello A."/>
            <person name="Molinier V."/>
            <person name="Miyauchi S."/>
            <person name="Poulain J."/>
            <person name="Riccioni C."/>
            <person name="Rubini A."/>
            <person name="Sitrit Y."/>
            <person name="Splivallo R."/>
            <person name="Traeger S."/>
            <person name="Wang M."/>
            <person name="Zifcakova L."/>
            <person name="Wipf D."/>
            <person name="Zambonelli A."/>
            <person name="Paolocci F."/>
            <person name="Nowrousian M."/>
            <person name="Ottonello S."/>
            <person name="Baldrian P."/>
            <person name="Spatafora J.W."/>
            <person name="Henrissat B."/>
            <person name="Nagy L.G."/>
            <person name="Aury J.M."/>
            <person name="Wincker P."/>
            <person name="Grigoriev I.V."/>
            <person name="Bonfante P."/>
            <person name="Martin F.M."/>
        </authorList>
    </citation>
    <scope>NUCLEOTIDE SEQUENCE [LARGE SCALE GENOMIC DNA]</scope>
    <source>
        <strain evidence="2 3">ATCC MYA-4762</strain>
    </source>
</reference>
<evidence type="ECO:0000313" key="3">
    <source>
        <dbReference type="Proteomes" id="UP000267821"/>
    </source>
</evidence>
<evidence type="ECO:0000259" key="1">
    <source>
        <dbReference type="PROSITE" id="PS51186"/>
    </source>
</evidence>
<dbReference type="AlphaFoldDB" id="A0A3N4M0B7"/>
<dbReference type="PANTHER" id="PTHR47542">
    <property type="entry name" value="ACYL-COA N-ACYLTRANSFERASES (NAT) SUPERFAMILY PROTEIN"/>
    <property type="match status" value="1"/>
</dbReference>
<gene>
    <name evidence="2" type="ORF">L211DRAFT_777666</name>
</gene>
<sequence length="157" mass="17765">MKLMYAKVPSKEAESASLLDAVKRTEKQTFPTGEAFQFDSELAKRTTNLYCAYLHTVAPIPQYQLCGYVVYLRTKALTRIHKVCVVESLRGNGVGRFMVAKVIEELRRSGAGEVDLWVDEGREPARGLYKACGFKEMEAVENYYGKGRTGIRMRLEL</sequence>
<dbReference type="PROSITE" id="PS51186">
    <property type="entry name" value="GNAT"/>
    <property type="match status" value="1"/>
</dbReference>
<dbReference type="PANTHER" id="PTHR47542:SF2">
    <property type="entry name" value="ACYL-COA N-ACYLTRANSFERASES (NAT) SUPERFAMILY PROTEIN"/>
    <property type="match status" value="1"/>
</dbReference>
<dbReference type="Pfam" id="PF00583">
    <property type="entry name" value="Acetyltransf_1"/>
    <property type="match status" value="1"/>
</dbReference>
<dbReference type="EMBL" id="ML121529">
    <property type="protein sequence ID" value="RPB28500.1"/>
    <property type="molecule type" value="Genomic_DNA"/>
</dbReference>
<dbReference type="InterPro" id="IPR000182">
    <property type="entry name" value="GNAT_dom"/>
</dbReference>
<evidence type="ECO:0000313" key="2">
    <source>
        <dbReference type="EMBL" id="RPB28500.1"/>
    </source>
</evidence>
<protein>
    <submittedName>
        <fullName evidence="2">Acetyltransferase, GNAT family</fullName>
    </submittedName>
</protein>